<evidence type="ECO:0000313" key="13">
    <source>
        <dbReference type="EMBL" id="CAB3235815.1"/>
    </source>
</evidence>
<feature type="binding site" description="axial binding residue" evidence="10">
    <location>
        <position position="452"/>
    </location>
    <ligand>
        <name>heme</name>
        <dbReference type="ChEBI" id="CHEBI:30413"/>
    </ligand>
    <ligandPart>
        <name>Fe</name>
        <dbReference type="ChEBI" id="CHEBI:18248"/>
    </ligandPart>
</feature>
<dbReference type="EMBL" id="LR784326">
    <property type="protein sequence ID" value="CAB3235815.1"/>
    <property type="molecule type" value="mRNA"/>
</dbReference>
<comment type="cofactor">
    <cofactor evidence="10">
        <name>heme</name>
        <dbReference type="ChEBI" id="CHEBI:30413"/>
    </cofactor>
</comment>
<keyword evidence="12" id="KW-1133">Transmembrane helix</keyword>
<dbReference type="PANTHER" id="PTHR24302:SF15">
    <property type="entry name" value="FATTY-ACID PEROXYGENASE"/>
    <property type="match status" value="1"/>
</dbReference>
<protein>
    <submittedName>
        <fullName evidence="13">Cytochrome P450 CYP3-like member 2</fullName>
    </submittedName>
</protein>
<reference evidence="13" key="1">
    <citation type="submission" date="2020-04" db="EMBL/GenBank/DDBJ databases">
        <authorList>
            <person name="Neveu A P."/>
        </authorList>
    </citation>
    <scope>NUCLEOTIDE SEQUENCE</scope>
    <source>
        <tissue evidence="13">Whole embryo</tissue>
    </source>
</reference>
<dbReference type="PRINTS" id="PR00385">
    <property type="entry name" value="P450"/>
</dbReference>
<sequence>MITPLDILSLETWILIGTILALLRYYIHRKWQVLKQLGIPHDPPTLLNLGNLVPAMKNFQQFFLNDVKNKKKFGKVYGTYVFLKSRITIWDTDVLQQIYIKEFSTFSDRKASSNLLNGEVMKNQLVSVSGPKWKRIRNTLTPYFSTSKLKGMYGTVEKCVELMVKQIKKTSEENDGKIDVKEVFGRMAMDSICAAAFGVDTHIQETGKDLKLIEMVKKIFDLQRTFNIWFILTIIFPWFEKVLRFFNYSVYPKGTIEYFVVLTDAIKEKSQTGSTDRVDFMRLMLQSEISEQESKQENAKGITQNEITANSITMILAGYDTTSSTILFLAYNLAAHKDVQQKLRQEIQDTVQEYGGLTYEGLNSMKYLTMCINESQRLYPAVPVNSRHCSEEIIMNGITIPKGVTIIIPMYGLAHDEEYWEEPMKFKPERMEDMNKIDPMIFQPFGGGPRNCIGMRFALIVVKLTICNVLQNFYLDFADDTPEPPLETIFRASVRPKVDVLSLKLTPIDTE</sequence>
<evidence type="ECO:0000256" key="3">
    <source>
        <dbReference type="ARBA" id="ARBA00010617"/>
    </source>
</evidence>
<comment type="similarity">
    <text evidence="3 11">Belongs to the cytochrome P450 family.</text>
</comment>
<dbReference type="GO" id="GO:0020037">
    <property type="term" value="F:heme binding"/>
    <property type="evidence" value="ECO:0007669"/>
    <property type="project" value="InterPro"/>
</dbReference>
<evidence type="ECO:0000256" key="12">
    <source>
        <dbReference type="SAM" id="Phobius"/>
    </source>
</evidence>
<feature type="transmembrane region" description="Helical" evidence="12">
    <location>
        <begin position="6"/>
        <end position="27"/>
    </location>
</feature>
<keyword evidence="7 11" id="KW-0560">Oxidoreductase</keyword>
<evidence type="ECO:0000256" key="8">
    <source>
        <dbReference type="ARBA" id="ARBA00023004"/>
    </source>
</evidence>
<dbReference type="FunFam" id="1.10.630.10:FF:000042">
    <property type="entry name" value="Cytochrome P450"/>
    <property type="match status" value="1"/>
</dbReference>
<keyword evidence="6" id="KW-0492">Microsome</keyword>
<feature type="transmembrane region" description="Helical" evidence="12">
    <location>
        <begin position="222"/>
        <end position="239"/>
    </location>
</feature>
<gene>
    <name evidence="13" type="primary">Cyp3a11-003</name>
</gene>
<dbReference type="Gene3D" id="1.10.630.10">
    <property type="entry name" value="Cytochrome P450"/>
    <property type="match status" value="1"/>
</dbReference>
<dbReference type="GO" id="GO:0005789">
    <property type="term" value="C:endoplasmic reticulum membrane"/>
    <property type="evidence" value="ECO:0007669"/>
    <property type="project" value="UniProtKB-SubCell"/>
</dbReference>
<evidence type="ECO:0000256" key="1">
    <source>
        <dbReference type="ARBA" id="ARBA00004174"/>
    </source>
</evidence>
<dbReference type="InterPro" id="IPR036396">
    <property type="entry name" value="Cyt_P450_sf"/>
</dbReference>
<accession>A0A6F9DB24</accession>
<dbReference type="PRINTS" id="PR00463">
    <property type="entry name" value="EP450I"/>
</dbReference>
<dbReference type="InterPro" id="IPR050705">
    <property type="entry name" value="Cytochrome_P450_3A"/>
</dbReference>
<dbReference type="SUPFAM" id="SSF48264">
    <property type="entry name" value="Cytochrome P450"/>
    <property type="match status" value="1"/>
</dbReference>
<dbReference type="PROSITE" id="PS00086">
    <property type="entry name" value="CYTOCHROME_P450"/>
    <property type="match status" value="1"/>
</dbReference>
<keyword evidence="12" id="KW-0812">Transmembrane</keyword>
<evidence type="ECO:0000256" key="2">
    <source>
        <dbReference type="ARBA" id="ARBA00004406"/>
    </source>
</evidence>
<dbReference type="InterPro" id="IPR002401">
    <property type="entry name" value="Cyt_P450_E_grp-I"/>
</dbReference>
<keyword evidence="8 10" id="KW-0408">Iron</keyword>
<evidence type="ECO:0000256" key="7">
    <source>
        <dbReference type="ARBA" id="ARBA00023002"/>
    </source>
</evidence>
<evidence type="ECO:0000256" key="4">
    <source>
        <dbReference type="ARBA" id="ARBA00022617"/>
    </source>
</evidence>
<dbReference type="GO" id="GO:0016705">
    <property type="term" value="F:oxidoreductase activity, acting on paired donors, with incorporation or reduction of molecular oxygen"/>
    <property type="evidence" value="ECO:0007669"/>
    <property type="project" value="InterPro"/>
</dbReference>
<evidence type="ECO:0000256" key="10">
    <source>
        <dbReference type="PIRSR" id="PIRSR602401-1"/>
    </source>
</evidence>
<dbReference type="GO" id="GO:0005506">
    <property type="term" value="F:iron ion binding"/>
    <property type="evidence" value="ECO:0007669"/>
    <property type="project" value="InterPro"/>
</dbReference>
<keyword evidence="5 10" id="KW-0479">Metal-binding</keyword>
<dbReference type="CDD" id="cd11055">
    <property type="entry name" value="CYP3A-like"/>
    <property type="match status" value="1"/>
</dbReference>
<dbReference type="Pfam" id="PF00067">
    <property type="entry name" value="p450"/>
    <property type="match status" value="1"/>
</dbReference>
<dbReference type="PANTHER" id="PTHR24302">
    <property type="entry name" value="CYTOCHROME P450 FAMILY 3"/>
    <property type="match status" value="1"/>
</dbReference>
<evidence type="ECO:0000256" key="11">
    <source>
        <dbReference type="RuleBase" id="RU000461"/>
    </source>
</evidence>
<name>A0A6F9DB24_9ASCI</name>
<proteinExistence type="evidence at transcript level"/>
<evidence type="ECO:0000256" key="5">
    <source>
        <dbReference type="ARBA" id="ARBA00022723"/>
    </source>
</evidence>
<comment type="subcellular location">
    <subcellularLocation>
        <location evidence="2">Endoplasmic reticulum membrane</location>
        <topology evidence="2">Peripheral membrane protein</topology>
    </subcellularLocation>
    <subcellularLocation>
        <location evidence="1">Microsome membrane</location>
        <topology evidence="1">Peripheral membrane protein</topology>
    </subcellularLocation>
</comment>
<evidence type="ECO:0000256" key="9">
    <source>
        <dbReference type="ARBA" id="ARBA00043906"/>
    </source>
</evidence>
<comment type="function">
    <text evidence="9">Cytochromes P450 are a group of heme-thiolate monooxygenases. They oxidize a variety of structurally unrelated compounds, including steroids, fatty acids, and xenobiotics.</text>
</comment>
<evidence type="ECO:0000256" key="6">
    <source>
        <dbReference type="ARBA" id="ARBA00022848"/>
    </source>
</evidence>
<dbReference type="InterPro" id="IPR017972">
    <property type="entry name" value="Cyt_P450_CS"/>
</dbReference>
<keyword evidence="4 10" id="KW-0349">Heme</keyword>
<dbReference type="GO" id="GO:0008395">
    <property type="term" value="F:steroid hydroxylase activity"/>
    <property type="evidence" value="ECO:0007669"/>
    <property type="project" value="TreeGrafter"/>
</dbReference>
<organism evidence="13">
    <name type="scientific">Phallusia mammillata</name>
    <dbReference type="NCBI Taxonomy" id="59560"/>
    <lineage>
        <taxon>Eukaryota</taxon>
        <taxon>Metazoa</taxon>
        <taxon>Chordata</taxon>
        <taxon>Tunicata</taxon>
        <taxon>Ascidiacea</taxon>
        <taxon>Phlebobranchia</taxon>
        <taxon>Ascidiidae</taxon>
        <taxon>Phallusia</taxon>
    </lineage>
</organism>
<keyword evidence="11" id="KW-0503">Monooxygenase</keyword>
<keyword evidence="6" id="KW-0256">Endoplasmic reticulum</keyword>
<dbReference type="InterPro" id="IPR001128">
    <property type="entry name" value="Cyt_P450"/>
</dbReference>
<keyword evidence="12" id="KW-0472">Membrane</keyword>
<dbReference type="AlphaFoldDB" id="A0A6F9DB24"/>